<feature type="compositionally biased region" description="Acidic residues" evidence="2">
    <location>
        <begin position="327"/>
        <end position="338"/>
    </location>
</feature>
<organism evidence="4 5">
    <name type="scientific">Hoyosella altamirensis</name>
    <dbReference type="NCBI Taxonomy" id="616997"/>
    <lineage>
        <taxon>Bacteria</taxon>
        <taxon>Bacillati</taxon>
        <taxon>Actinomycetota</taxon>
        <taxon>Actinomycetes</taxon>
        <taxon>Mycobacteriales</taxon>
        <taxon>Hoyosellaceae</taxon>
        <taxon>Hoyosella</taxon>
    </lineage>
</organism>
<dbReference type="InterPro" id="IPR052989">
    <property type="entry name" value="Mg-chelatase_DI-like"/>
</dbReference>
<comment type="caution">
    <text evidence="4">The sequence shown here is derived from an EMBL/GenBank/DDBJ whole genome shotgun (WGS) entry which is preliminary data.</text>
</comment>
<dbReference type="InterPro" id="IPR036465">
    <property type="entry name" value="vWFA_dom_sf"/>
</dbReference>
<dbReference type="InterPro" id="IPR041628">
    <property type="entry name" value="ChlI/MoxR_AAA_lid"/>
</dbReference>
<dbReference type="InterPro" id="IPR027417">
    <property type="entry name" value="P-loop_NTPase"/>
</dbReference>
<dbReference type="SUPFAM" id="SSF52540">
    <property type="entry name" value="P-loop containing nucleoside triphosphate hydrolases"/>
    <property type="match status" value="1"/>
</dbReference>
<feature type="region of interest" description="Disordered" evidence="2">
    <location>
        <begin position="314"/>
        <end position="423"/>
    </location>
</feature>
<dbReference type="InterPro" id="IPR041702">
    <property type="entry name" value="BchD/ChlD_VWA"/>
</dbReference>
<dbReference type="EMBL" id="JACHWS010000003">
    <property type="protein sequence ID" value="MBB3038583.1"/>
    <property type="molecule type" value="Genomic_DNA"/>
</dbReference>
<gene>
    <name evidence="4" type="ORF">FHU29_003052</name>
</gene>
<dbReference type="Pfam" id="PF17863">
    <property type="entry name" value="AAA_lid_2"/>
    <property type="match status" value="1"/>
</dbReference>
<dbReference type="Gene3D" id="3.40.50.300">
    <property type="entry name" value="P-loop containing nucleotide triphosphate hydrolases"/>
    <property type="match status" value="1"/>
</dbReference>
<dbReference type="InterPro" id="IPR011704">
    <property type="entry name" value="ATPase_dyneun-rel_AAA"/>
</dbReference>
<dbReference type="Proteomes" id="UP000567922">
    <property type="component" value="Unassembled WGS sequence"/>
</dbReference>
<dbReference type="InterPro" id="IPR003593">
    <property type="entry name" value="AAA+_ATPase"/>
</dbReference>
<feature type="region of interest" description="Disordered" evidence="2">
    <location>
        <begin position="288"/>
        <end position="307"/>
    </location>
</feature>
<feature type="compositionally biased region" description="Basic residues" evidence="2">
    <location>
        <begin position="413"/>
        <end position="423"/>
    </location>
</feature>
<dbReference type="PANTHER" id="PTHR35023:SF1">
    <property type="entry name" value="MG-PROTOPORPHYRIN IX CHELATASE"/>
    <property type="match status" value="1"/>
</dbReference>
<evidence type="ECO:0000313" key="5">
    <source>
        <dbReference type="Proteomes" id="UP000567922"/>
    </source>
</evidence>
<dbReference type="PANTHER" id="PTHR35023">
    <property type="entry name" value="CHELATASE-RELATED"/>
    <property type="match status" value="1"/>
</dbReference>
<proteinExistence type="inferred from homology"/>
<reference evidence="4 5" key="1">
    <citation type="submission" date="2020-08" db="EMBL/GenBank/DDBJ databases">
        <title>Sequencing the genomes of 1000 actinobacteria strains.</title>
        <authorList>
            <person name="Klenk H.-P."/>
        </authorList>
    </citation>
    <scope>NUCLEOTIDE SEQUENCE [LARGE SCALE GENOMIC DNA]</scope>
    <source>
        <strain evidence="4 5">DSM 45258</strain>
    </source>
</reference>
<keyword evidence="5" id="KW-1185">Reference proteome</keyword>
<dbReference type="OrthoDB" id="9775079at2"/>
<dbReference type="GO" id="GO:0016887">
    <property type="term" value="F:ATP hydrolysis activity"/>
    <property type="evidence" value="ECO:0007669"/>
    <property type="project" value="InterPro"/>
</dbReference>
<evidence type="ECO:0000256" key="2">
    <source>
        <dbReference type="SAM" id="MobiDB-lite"/>
    </source>
</evidence>
<evidence type="ECO:0000259" key="3">
    <source>
        <dbReference type="PROSITE" id="PS50234"/>
    </source>
</evidence>
<dbReference type="SMART" id="SM00382">
    <property type="entry name" value="AAA"/>
    <property type="match status" value="1"/>
</dbReference>
<evidence type="ECO:0000256" key="1">
    <source>
        <dbReference type="ARBA" id="ARBA00005799"/>
    </source>
</evidence>
<dbReference type="CDD" id="cd00009">
    <property type="entry name" value="AAA"/>
    <property type="match status" value="1"/>
</dbReference>
<sequence length="651" mass="69334">MTHAVTAERGFPFSAIVGQDQLRLALVLCAIHPGIGGVLVRGEKGTAKSTVVRALARLLPPVRSPDGPRAARLVELPVGATEDRVVGSIDLERVLRDGERAFQPGLLAHAHEGVLYVDEVNLLHDHLVDVLLDAAAMGRVHVERDGFSHTHPARFVLVGTMNPEEGELRPQLLDRFGLTVDVSASRDVGVRAEVIRRRLDYERDPDRFAARFDGQDIELAERIAVARDALASVNLPDREVRRIASLCAEFGVDGMRADLVMARTAIAHAAWRGGVEVGEGDVRAAAELTLPHRQRRDPFDEPGLDQNQLDDAMTKAAQDAEAGGPEPDPDDPGPDDPGPDGPGPDGPGPEDPGPPPSGGQTPPDGDPAAESADDRGTEGPSGNAPERSSAPPQGSFRARLLEIPGTGEGAPGRRSRARSQRGRIVRPAAFRGRALHVPATILEAAAQLPSRGRFSVRPRDLRGAEHEGREGNLVVFVVDASGSMAARDRLSAVTGAVISLLRDAYQRRDKVAVITLRGRQAELVLPPTSSIDIAVRRLDALRTGGRTPLAEGLLKAREVVLRERIRDAQRRALVVLLTDGRATAGTEPVKRAHRAAGLVVGARIASVTVDCEHGMVRLGLAADLSRHLQGGYVRLAELSADAVTGVVRAAA</sequence>
<dbReference type="SUPFAM" id="SSF53300">
    <property type="entry name" value="vWA-like"/>
    <property type="match status" value="1"/>
</dbReference>
<dbReference type="RefSeq" id="WP_064440502.1">
    <property type="nucleotide sequence ID" value="NZ_BDDI01000008.1"/>
</dbReference>
<dbReference type="GO" id="GO:0005524">
    <property type="term" value="F:ATP binding"/>
    <property type="evidence" value="ECO:0007669"/>
    <property type="project" value="InterPro"/>
</dbReference>
<dbReference type="CDD" id="cd01451">
    <property type="entry name" value="vWA_Magnesium_chelatase"/>
    <property type="match status" value="1"/>
</dbReference>
<dbReference type="SMART" id="SM00327">
    <property type="entry name" value="VWA"/>
    <property type="match status" value="1"/>
</dbReference>
<dbReference type="AlphaFoldDB" id="A0A839RRK1"/>
<dbReference type="GO" id="GO:0016851">
    <property type="term" value="F:magnesium chelatase activity"/>
    <property type="evidence" value="ECO:0007669"/>
    <property type="project" value="UniProtKB-EC"/>
</dbReference>
<feature type="compositionally biased region" description="Pro residues" evidence="2">
    <location>
        <begin position="339"/>
        <end position="357"/>
    </location>
</feature>
<dbReference type="Pfam" id="PF07728">
    <property type="entry name" value="AAA_5"/>
    <property type="match status" value="1"/>
</dbReference>
<dbReference type="InterPro" id="IPR002035">
    <property type="entry name" value="VWF_A"/>
</dbReference>
<dbReference type="EC" id="6.6.1.1" evidence="4"/>
<protein>
    <submittedName>
        <fullName evidence="4">Magnesium chelatase subunit D</fullName>
        <ecNumber evidence="4">6.6.1.1</ecNumber>
    </submittedName>
</protein>
<feature type="domain" description="VWFA" evidence="3">
    <location>
        <begin position="473"/>
        <end position="609"/>
    </location>
</feature>
<dbReference type="Gene3D" id="1.10.8.80">
    <property type="entry name" value="Magnesium chelatase subunit I, C-Terminal domain"/>
    <property type="match status" value="1"/>
</dbReference>
<comment type="similarity">
    <text evidence="1">Belongs to the Mg-chelatase subunits D/I family.</text>
</comment>
<dbReference type="PROSITE" id="PS50234">
    <property type="entry name" value="VWFA"/>
    <property type="match status" value="1"/>
</dbReference>
<accession>A0A839RRK1</accession>
<dbReference type="Pfam" id="PF13519">
    <property type="entry name" value="VWA_2"/>
    <property type="match status" value="1"/>
</dbReference>
<evidence type="ECO:0000313" key="4">
    <source>
        <dbReference type="EMBL" id="MBB3038583.1"/>
    </source>
</evidence>
<keyword evidence="4" id="KW-0436">Ligase</keyword>
<dbReference type="Gene3D" id="3.40.50.410">
    <property type="entry name" value="von Willebrand factor, type A domain"/>
    <property type="match status" value="1"/>
</dbReference>
<name>A0A839RRK1_9ACTN</name>